<proteinExistence type="predicted"/>
<organism evidence="2 3">
    <name type="scientific">Brevundimonas abyssalis TAR-001</name>
    <dbReference type="NCBI Taxonomy" id="1391729"/>
    <lineage>
        <taxon>Bacteria</taxon>
        <taxon>Pseudomonadati</taxon>
        <taxon>Pseudomonadota</taxon>
        <taxon>Alphaproteobacteria</taxon>
        <taxon>Caulobacterales</taxon>
        <taxon>Caulobacteraceae</taxon>
        <taxon>Brevundimonas</taxon>
    </lineage>
</organism>
<dbReference type="AlphaFoldDB" id="A0A8E0ND89"/>
<protein>
    <submittedName>
        <fullName evidence="2">Uncharacterized protein</fullName>
    </submittedName>
</protein>
<accession>A0A8E0ND89</accession>
<evidence type="ECO:0000313" key="3">
    <source>
        <dbReference type="Proteomes" id="UP000016569"/>
    </source>
</evidence>
<keyword evidence="1" id="KW-0732">Signal</keyword>
<evidence type="ECO:0000313" key="2">
    <source>
        <dbReference type="EMBL" id="GAD60273.1"/>
    </source>
</evidence>
<comment type="caution">
    <text evidence="2">The sequence shown here is derived from an EMBL/GenBank/DDBJ whole genome shotgun (WGS) entry which is preliminary data.</text>
</comment>
<reference evidence="3" key="1">
    <citation type="journal article" date="2013" name="Genome Announc.">
        <title>Draft Genome Sequence of the Dimorphic Prosthecate Bacterium Brevundimonas abyssalis TAR-001T.</title>
        <authorList>
            <person name="Tsubouchi T."/>
            <person name="Nishi S."/>
            <person name="Usui K."/>
            <person name="Shimane Y."/>
            <person name="Takaki Y."/>
            <person name="Maruyama T."/>
            <person name="Hatada Y."/>
        </authorList>
    </citation>
    <scope>NUCLEOTIDE SEQUENCE [LARGE SCALE GENOMIC DNA]</scope>
    <source>
        <strain evidence="3">TAR-001</strain>
    </source>
</reference>
<gene>
    <name evidence="2" type="ORF">MBEBAB_2523</name>
</gene>
<sequence length="91" mass="9806">MTMKTMIAAAALALSLTAGVATARQAGETESQRDLTCMAVFLAIADSQDPQMQQAGTIGSLFFYGRLQGREPGVNWFERLTVYATPSIWSS</sequence>
<feature type="chain" id="PRO_5034741481" evidence="1">
    <location>
        <begin position="24"/>
        <end position="91"/>
    </location>
</feature>
<dbReference type="Proteomes" id="UP000016569">
    <property type="component" value="Unassembled WGS sequence"/>
</dbReference>
<evidence type="ECO:0000256" key="1">
    <source>
        <dbReference type="SAM" id="SignalP"/>
    </source>
</evidence>
<dbReference type="EMBL" id="BATC01000062">
    <property type="protein sequence ID" value="GAD60273.1"/>
    <property type="molecule type" value="Genomic_DNA"/>
</dbReference>
<feature type="signal peptide" evidence="1">
    <location>
        <begin position="1"/>
        <end position="23"/>
    </location>
</feature>
<name>A0A8E0ND89_9CAUL</name>
<keyword evidence="3" id="KW-1185">Reference proteome</keyword>